<proteinExistence type="predicted"/>
<name>A0A3P3QQ00_9GAMM</name>
<keyword evidence="1" id="KW-1133">Transmembrane helix</keyword>
<evidence type="ECO:0000313" key="2">
    <source>
        <dbReference type="EMBL" id="RRJ22580.1"/>
    </source>
</evidence>
<reference evidence="2 3" key="1">
    <citation type="submission" date="2018-11" db="EMBL/GenBank/DDBJ databases">
        <title>Draft genome analysis of Rheinheimera mesophila isolated from an industrial waste site.</title>
        <authorList>
            <person name="Yu Q."/>
            <person name="Qi Y."/>
            <person name="Zhang H."/>
            <person name="Lu Y."/>
            <person name="Pu J."/>
        </authorList>
    </citation>
    <scope>NUCLEOTIDE SEQUENCE [LARGE SCALE GENOMIC DNA]</scope>
    <source>
        <strain evidence="2 3">IITR13</strain>
    </source>
</reference>
<organism evidence="2 3">
    <name type="scientific">Rheinheimera mesophila</name>
    <dbReference type="NCBI Taxonomy" id="1547515"/>
    <lineage>
        <taxon>Bacteria</taxon>
        <taxon>Pseudomonadati</taxon>
        <taxon>Pseudomonadota</taxon>
        <taxon>Gammaproteobacteria</taxon>
        <taxon>Chromatiales</taxon>
        <taxon>Chromatiaceae</taxon>
        <taxon>Rheinheimera</taxon>
    </lineage>
</organism>
<keyword evidence="1" id="KW-0472">Membrane</keyword>
<dbReference type="OrthoDB" id="6595037at2"/>
<protein>
    <submittedName>
        <fullName evidence="2">Uncharacterized protein</fullName>
    </submittedName>
</protein>
<dbReference type="Proteomes" id="UP000276260">
    <property type="component" value="Unassembled WGS sequence"/>
</dbReference>
<gene>
    <name evidence="2" type="ORF">EIK76_00395</name>
</gene>
<keyword evidence="1" id="KW-0812">Transmembrane</keyword>
<keyword evidence="3" id="KW-1185">Reference proteome</keyword>
<sequence>MLIPIFLFVLGLVGAGLISFGVWLLNNPAGYICIGIFCMIASYLYTRQWAYQQNKKSQPKAE</sequence>
<comment type="caution">
    <text evidence="2">The sequence shown here is derived from an EMBL/GenBank/DDBJ whole genome shotgun (WGS) entry which is preliminary data.</text>
</comment>
<dbReference type="EMBL" id="RRCF01000001">
    <property type="protein sequence ID" value="RRJ22580.1"/>
    <property type="molecule type" value="Genomic_DNA"/>
</dbReference>
<evidence type="ECO:0000313" key="3">
    <source>
        <dbReference type="Proteomes" id="UP000276260"/>
    </source>
</evidence>
<feature type="transmembrane region" description="Helical" evidence="1">
    <location>
        <begin position="29"/>
        <end position="46"/>
    </location>
</feature>
<accession>A0A3P3QQ00</accession>
<evidence type="ECO:0000256" key="1">
    <source>
        <dbReference type="SAM" id="Phobius"/>
    </source>
</evidence>
<feature type="transmembrane region" description="Helical" evidence="1">
    <location>
        <begin position="5"/>
        <end position="23"/>
    </location>
</feature>
<dbReference type="AlphaFoldDB" id="A0A3P3QQ00"/>